<sequence>MMPVPPAQPVQPVLHDVARLVRDQLHRYSAAVLPFRLDGDHVPPLVHAGTDEAARHVGQLSQALKAAQRAGREHFLLLGAGDGRLSDALVTALPEQVTLTVLEPHPARVRSAMEAGRMQWWRESGRHRLVTDTSSWALLLLLVQAGMTPANTTMMLHPQLTGKERAWCRDWQRLFAGVKETAGWQDSEHDSQQGSQHAGQRKEAGLRPDAPLALGLIAHPDEPNLAGFFAQIPDWLHEVVVVWDAAEMHAVPQAARVALSACAVPVREFARPLGGNFAAQRNAVLDACSTEWIFFLDGDERLSAKGWSALPALMQSGVGGFAFPRWTRMGSEAECRAGFGLWPDVQLRLFRKGKETRFERNVHEVVRNVCGSLGLALTIHIDHYSHLWKDMDILAQKLRAFDEAAGRNAMHRLSEEYPAVPCELFGVLEGLFKEDRFLLLPVAT</sequence>
<dbReference type="AlphaFoldDB" id="A0A7J0BF43"/>
<proteinExistence type="predicted"/>
<comment type="caution">
    <text evidence="2">The sequence shown here is derived from an EMBL/GenBank/DDBJ whole genome shotgun (WGS) entry which is preliminary data.</text>
</comment>
<dbReference type="InterPro" id="IPR029044">
    <property type="entry name" value="Nucleotide-diphossugar_trans"/>
</dbReference>
<dbReference type="Proteomes" id="UP000503840">
    <property type="component" value="Unassembled WGS sequence"/>
</dbReference>
<organism evidence="2 3">
    <name type="scientific">Desulfovibrio subterraneus</name>
    <dbReference type="NCBI Taxonomy" id="2718620"/>
    <lineage>
        <taxon>Bacteria</taxon>
        <taxon>Pseudomonadati</taxon>
        <taxon>Thermodesulfobacteriota</taxon>
        <taxon>Desulfovibrionia</taxon>
        <taxon>Desulfovibrionales</taxon>
        <taxon>Desulfovibrionaceae</taxon>
        <taxon>Desulfovibrio</taxon>
    </lineage>
</organism>
<evidence type="ECO:0008006" key="4">
    <source>
        <dbReference type="Google" id="ProtNLM"/>
    </source>
</evidence>
<keyword evidence="3" id="KW-1185">Reference proteome</keyword>
<gene>
    <name evidence="2" type="ORF">DSM101010T_01770</name>
</gene>
<evidence type="ECO:0000313" key="3">
    <source>
        <dbReference type="Proteomes" id="UP000503840"/>
    </source>
</evidence>
<name>A0A7J0BF43_9BACT</name>
<dbReference type="EMBL" id="BLVO01000004">
    <property type="protein sequence ID" value="GFM31812.1"/>
    <property type="molecule type" value="Genomic_DNA"/>
</dbReference>
<reference evidence="2 3" key="1">
    <citation type="submission" date="2020-05" db="EMBL/GenBank/DDBJ databases">
        <title>Draft genome sequence of Desulfovibrio sp. strain HN2T.</title>
        <authorList>
            <person name="Ueno A."/>
            <person name="Tamazawa S."/>
            <person name="Tamamura S."/>
            <person name="Murakami T."/>
            <person name="Kiyama T."/>
            <person name="Inomata H."/>
            <person name="Amano Y."/>
            <person name="Miyakawa K."/>
            <person name="Tamaki H."/>
            <person name="Naganuma T."/>
            <person name="Kaneko K."/>
        </authorList>
    </citation>
    <scope>NUCLEOTIDE SEQUENCE [LARGE SCALE GENOMIC DNA]</scope>
    <source>
        <strain evidence="2 3">HN2</strain>
    </source>
</reference>
<dbReference type="SUPFAM" id="SSF53448">
    <property type="entry name" value="Nucleotide-diphospho-sugar transferases"/>
    <property type="match status" value="1"/>
</dbReference>
<protein>
    <recommendedName>
        <fullName evidence="4">Glycosyl transferase family 2</fullName>
    </recommendedName>
</protein>
<feature type="region of interest" description="Disordered" evidence="1">
    <location>
        <begin position="182"/>
        <end position="204"/>
    </location>
</feature>
<evidence type="ECO:0000313" key="2">
    <source>
        <dbReference type="EMBL" id="GFM31812.1"/>
    </source>
</evidence>
<dbReference type="RefSeq" id="WP_174403513.1">
    <property type="nucleotide sequence ID" value="NZ_BLVO01000004.1"/>
</dbReference>
<accession>A0A7J0BF43</accession>
<evidence type="ECO:0000256" key="1">
    <source>
        <dbReference type="SAM" id="MobiDB-lite"/>
    </source>
</evidence>